<gene>
    <name evidence="2" type="ORF">APZ42_003699</name>
</gene>
<protein>
    <recommendedName>
        <fullName evidence="1">HAT C-terminal dimerisation domain-containing protein</fullName>
    </recommendedName>
</protein>
<dbReference type="GO" id="GO:0046983">
    <property type="term" value="F:protein dimerization activity"/>
    <property type="evidence" value="ECO:0007669"/>
    <property type="project" value="InterPro"/>
</dbReference>
<dbReference type="AlphaFoldDB" id="A0A162CWH2"/>
<dbReference type="Pfam" id="PF05699">
    <property type="entry name" value="Dimer_Tnp_hAT"/>
    <property type="match status" value="1"/>
</dbReference>
<dbReference type="SUPFAM" id="SSF53098">
    <property type="entry name" value="Ribonuclease H-like"/>
    <property type="match status" value="1"/>
</dbReference>
<reference evidence="2 3" key="1">
    <citation type="submission" date="2016-03" db="EMBL/GenBank/DDBJ databases">
        <title>EvidentialGene: Evidence-directed Construction of Genes on Genomes.</title>
        <authorList>
            <person name="Gilbert D.G."/>
            <person name="Choi J.-H."/>
            <person name="Mockaitis K."/>
            <person name="Colbourne J."/>
            <person name="Pfrender M."/>
        </authorList>
    </citation>
    <scope>NUCLEOTIDE SEQUENCE [LARGE SCALE GENOMIC DNA]</scope>
    <source>
        <strain evidence="2 3">Xinb3</strain>
        <tissue evidence="2">Complete organism</tissue>
    </source>
</reference>
<dbReference type="InterPro" id="IPR008906">
    <property type="entry name" value="HATC_C_dom"/>
</dbReference>
<dbReference type="EMBL" id="LRGB01011535">
    <property type="protein sequence ID" value="KZS00134.1"/>
    <property type="molecule type" value="Genomic_DNA"/>
</dbReference>
<dbReference type="Proteomes" id="UP000076858">
    <property type="component" value="Unassembled WGS sequence"/>
</dbReference>
<evidence type="ECO:0000259" key="1">
    <source>
        <dbReference type="Pfam" id="PF05699"/>
    </source>
</evidence>
<feature type="domain" description="HAT C-terminal dimerisation" evidence="1">
    <location>
        <begin position="12"/>
        <end position="76"/>
    </location>
</feature>
<accession>A0A162CWH2</accession>
<proteinExistence type="predicted"/>
<evidence type="ECO:0000313" key="3">
    <source>
        <dbReference type="Proteomes" id="UP000076858"/>
    </source>
</evidence>
<organism evidence="2 3">
    <name type="scientific">Daphnia magna</name>
    <dbReference type="NCBI Taxonomy" id="35525"/>
    <lineage>
        <taxon>Eukaryota</taxon>
        <taxon>Metazoa</taxon>
        <taxon>Ecdysozoa</taxon>
        <taxon>Arthropoda</taxon>
        <taxon>Crustacea</taxon>
        <taxon>Branchiopoda</taxon>
        <taxon>Diplostraca</taxon>
        <taxon>Cladocera</taxon>
        <taxon>Anomopoda</taxon>
        <taxon>Daphniidae</taxon>
        <taxon>Daphnia</taxon>
    </lineage>
</organism>
<name>A0A162CWH2_9CRUS</name>
<feature type="non-terminal residue" evidence="2">
    <location>
        <position position="1"/>
    </location>
</feature>
<keyword evidence="3" id="KW-1185">Reference proteome</keyword>
<evidence type="ECO:0000313" key="2">
    <source>
        <dbReference type="EMBL" id="KZS00134.1"/>
    </source>
</evidence>
<sequence length="110" mass="12543">KPEPLNCDPTAVYTYWANRSCRWPRLGQMARDLLSIPATSAASERAFSVGRDVFGISRMSLKPETVEALICLRSWYKAGLVGVKDVYDFLEENFDTLLLESEEEEEDDDF</sequence>
<dbReference type="STRING" id="35525.A0A162CWH2"/>
<dbReference type="OrthoDB" id="6358396at2759"/>
<comment type="caution">
    <text evidence="2">The sequence shown here is derived from an EMBL/GenBank/DDBJ whole genome shotgun (WGS) entry which is preliminary data.</text>
</comment>
<dbReference type="InterPro" id="IPR012337">
    <property type="entry name" value="RNaseH-like_sf"/>
</dbReference>
<dbReference type="PANTHER" id="PTHR23272">
    <property type="entry name" value="BED FINGER-RELATED"/>
    <property type="match status" value="1"/>
</dbReference>